<feature type="compositionally biased region" description="Basic and acidic residues" evidence="1">
    <location>
        <begin position="126"/>
        <end position="150"/>
    </location>
</feature>
<evidence type="ECO:0000313" key="2">
    <source>
        <dbReference type="EMBL" id="TSA81426.1"/>
    </source>
</evidence>
<reference evidence="2" key="2">
    <citation type="submission" date="2019-07" db="EMBL/GenBank/DDBJ databases">
        <authorList>
            <person name="Papic B."/>
        </authorList>
    </citation>
    <scope>NUCLEOTIDE SEQUENCE [LARGE SCALE GENOMIC DNA]</scope>
    <source>
        <strain evidence="2">L8b</strain>
    </source>
</reference>
<sequence>MLDKYRVNAYGDGIQAEMQGIAHIKEAIENPNYVRQNKDGDLMFIKEVSPNRFVGVHLNMGLGRNGEHNKGSWGILSREGFEFELGIDKNGTKTFKPTDKGYSQEELAQFKEGRRLADIERVKEQEKERQKMAAKEAKAKPPLKKPKDYKQPQSLEGLEELPKIAPKDPINQSFGKNYPRYANKGQEGLLALMYERKTLDGQIANAYRRAEIGGIDVYTQYGGEKYMDAGRIAQESKGLETFKTQPQEFLTPVGREAQIQAQKDFKKWRNMTLPISKSQGHKSHIRESLKQKLCC</sequence>
<proteinExistence type="predicted"/>
<accession>A0A553UMH5</accession>
<gene>
    <name evidence="2" type="ORF">FNE76_06710</name>
</gene>
<reference evidence="2" key="1">
    <citation type="submission" date="2019-07" db="EMBL/GenBank/DDBJ databases">
        <title>Helicobacter labacensis sp. nov., Helicobacter mehlei sp. nov. and Helicobacter vulpis sp. nov., isolated from gastric mucosa of red fox (Vulpis vulpis).</title>
        <authorList>
            <person name="Kusar D."/>
            <person name="Gruntar I."/>
            <person name="Pate M."/>
            <person name="Zajc U."/>
            <person name="Ocepek M."/>
        </authorList>
    </citation>
    <scope>NUCLEOTIDE SEQUENCE [LARGE SCALE GENOMIC DNA]</scope>
    <source>
        <strain evidence="2">L8b</strain>
    </source>
</reference>
<dbReference type="AlphaFoldDB" id="A0A553UMH5"/>
<evidence type="ECO:0008006" key="4">
    <source>
        <dbReference type="Google" id="ProtNLM"/>
    </source>
</evidence>
<evidence type="ECO:0000313" key="3">
    <source>
        <dbReference type="Proteomes" id="UP000319322"/>
    </source>
</evidence>
<name>A0A553UMH5_9HELI</name>
<dbReference type="RefSeq" id="WP_120948730.1">
    <property type="nucleotide sequence ID" value="NZ_QXQS01000024.1"/>
</dbReference>
<feature type="region of interest" description="Disordered" evidence="1">
    <location>
        <begin position="126"/>
        <end position="179"/>
    </location>
</feature>
<dbReference type="Proteomes" id="UP000319322">
    <property type="component" value="Unassembled WGS sequence"/>
</dbReference>
<organism evidence="2 3">
    <name type="scientific">Helicobacter mehlei</name>
    <dbReference type="NCBI Taxonomy" id="2316080"/>
    <lineage>
        <taxon>Bacteria</taxon>
        <taxon>Pseudomonadati</taxon>
        <taxon>Campylobacterota</taxon>
        <taxon>Epsilonproteobacteria</taxon>
        <taxon>Campylobacterales</taxon>
        <taxon>Helicobacteraceae</taxon>
        <taxon>Helicobacter</taxon>
    </lineage>
</organism>
<dbReference type="EMBL" id="VKGC01000020">
    <property type="protein sequence ID" value="TSA81426.1"/>
    <property type="molecule type" value="Genomic_DNA"/>
</dbReference>
<comment type="caution">
    <text evidence="2">The sequence shown here is derived from an EMBL/GenBank/DDBJ whole genome shotgun (WGS) entry which is preliminary data.</text>
</comment>
<evidence type="ECO:0000256" key="1">
    <source>
        <dbReference type="SAM" id="MobiDB-lite"/>
    </source>
</evidence>
<keyword evidence="3" id="KW-1185">Reference proteome</keyword>
<protein>
    <recommendedName>
        <fullName evidence="4">Phage-Barnase-EndoU-ColicinE5/D-RelE-like nuclease domain-containing protein</fullName>
    </recommendedName>
</protein>